<comment type="caution">
    <text evidence="2">The sequence shown here is derived from an EMBL/GenBank/DDBJ whole genome shotgun (WGS) entry which is preliminary data.</text>
</comment>
<evidence type="ECO:0000313" key="2">
    <source>
        <dbReference type="EMBL" id="PKK57406.1"/>
    </source>
</evidence>
<gene>
    <name evidence="2" type="ORF">RhiirC2_798094</name>
</gene>
<reference evidence="2 3" key="2">
    <citation type="submission" date="2017-10" db="EMBL/GenBank/DDBJ databases">
        <title>Extensive intraspecific genome diversity in a model arbuscular mycorrhizal fungus.</title>
        <authorList>
            <person name="Chen E.C.H."/>
            <person name="Morin E."/>
            <person name="Baudet D."/>
            <person name="Noel J."/>
            <person name="Ndikumana S."/>
            <person name="Charron P."/>
            <person name="St-Onge C."/>
            <person name="Giorgi J."/>
            <person name="Grigoriev I.V."/>
            <person name="Roux C."/>
            <person name="Martin F.M."/>
            <person name="Corradi N."/>
        </authorList>
    </citation>
    <scope>NUCLEOTIDE SEQUENCE [LARGE SCALE GENOMIC DNA]</scope>
    <source>
        <strain evidence="2 3">C2</strain>
    </source>
</reference>
<accession>A0A2N1M6Z3</accession>
<keyword evidence="1" id="KW-0812">Transmembrane</keyword>
<dbReference type="Proteomes" id="UP000233469">
    <property type="component" value="Unassembled WGS sequence"/>
</dbReference>
<organism evidence="2 3">
    <name type="scientific">Rhizophagus irregularis</name>
    <dbReference type="NCBI Taxonomy" id="588596"/>
    <lineage>
        <taxon>Eukaryota</taxon>
        <taxon>Fungi</taxon>
        <taxon>Fungi incertae sedis</taxon>
        <taxon>Mucoromycota</taxon>
        <taxon>Glomeromycotina</taxon>
        <taxon>Glomeromycetes</taxon>
        <taxon>Glomerales</taxon>
        <taxon>Glomeraceae</taxon>
        <taxon>Rhizophagus</taxon>
    </lineage>
</organism>
<protein>
    <submittedName>
        <fullName evidence="2">Uncharacterized protein</fullName>
    </submittedName>
</protein>
<keyword evidence="1" id="KW-0472">Membrane</keyword>
<feature type="transmembrane region" description="Helical" evidence="1">
    <location>
        <begin position="12"/>
        <end position="31"/>
    </location>
</feature>
<sequence>MDIEIKEIYKWYHLQLTLCHAQILVAIFTQFTNLSLTISIIDYNVESPLDLLAYLPWPNIFLCIIALTMI</sequence>
<dbReference type="AlphaFoldDB" id="A0A2N1M6Z3"/>
<feature type="transmembrane region" description="Helical" evidence="1">
    <location>
        <begin position="51"/>
        <end position="69"/>
    </location>
</feature>
<keyword evidence="1" id="KW-1133">Transmembrane helix</keyword>
<dbReference type="EMBL" id="LLXL01004425">
    <property type="protein sequence ID" value="PKK57406.1"/>
    <property type="molecule type" value="Genomic_DNA"/>
</dbReference>
<evidence type="ECO:0000256" key="1">
    <source>
        <dbReference type="SAM" id="Phobius"/>
    </source>
</evidence>
<evidence type="ECO:0000313" key="3">
    <source>
        <dbReference type="Proteomes" id="UP000233469"/>
    </source>
</evidence>
<name>A0A2N1M6Z3_9GLOM</name>
<proteinExistence type="predicted"/>
<reference evidence="2 3" key="1">
    <citation type="submission" date="2016-04" db="EMBL/GenBank/DDBJ databases">
        <title>Genome analyses suggest a sexual origin of heterokaryosis in a supposedly ancient asexual fungus.</title>
        <authorList>
            <person name="Ropars J."/>
            <person name="Sedzielewska K."/>
            <person name="Noel J."/>
            <person name="Charron P."/>
            <person name="Farinelli L."/>
            <person name="Marton T."/>
            <person name="Kruger M."/>
            <person name="Pelin A."/>
            <person name="Brachmann A."/>
            <person name="Corradi N."/>
        </authorList>
    </citation>
    <scope>NUCLEOTIDE SEQUENCE [LARGE SCALE GENOMIC DNA]</scope>
    <source>
        <strain evidence="2 3">C2</strain>
    </source>
</reference>